<evidence type="ECO:0000313" key="8">
    <source>
        <dbReference type="EMBL" id="MXV50739.1"/>
    </source>
</evidence>
<dbReference type="CDD" id="cd05254">
    <property type="entry name" value="dTDP_HR_like_SDR_e"/>
    <property type="match status" value="1"/>
</dbReference>
<comment type="similarity">
    <text evidence="2 6">Belongs to the dTDP-4-dehydrorhamnose reductase family.</text>
</comment>
<dbReference type="EMBL" id="WVHT01000003">
    <property type="protein sequence ID" value="MXV50739.1"/>
    <property type="molecule type" value="Genomic_DNA"/>
</dbReference>
<dbReference type="EC" id="1.1.1.133" evidence="3 6"/>
<name>A0A7K1Y9F9_9SPHI</name>
<evidence type="ECO:0000313" key="9">
    <source>
        <dbReference type="Proteomes" id="UP000466586"/>
    </source>
</evidence>
<dbReference type="UniPathway" id="UPA00124"/>
<organism evidence="8 9">
    <name type="scientific">Hufsiella arboris</name>
    <dbReference type="NCBI Taxonomy" id="2695275"/>
    <lineage>
        <taxon>Bacteria</taxon>
        <taxon>Pseudomonadati</taxon>
        <taxon>Bacteroidota</taxon>
        <taxon>Sphingobacteriia</taxon>
        <taxon>Sphingobacteriales</taxon>
        <taxon>Sphingobacteriaceae</taxon>
        <taxon>Hufsiella</taxon>
    </lineage>
</organism>
<dbReference type="GO" id="GO:0019305">
    <property type="term" value="P:dTDP-rhamnose biosynthetic process"/>
    <property type="evidence" value="ECO:0007669"/>
    <property type="project" value="UniProtKB-UniPathway"/>
</dbReference>
<evidence type="ECO:0000256" key="4">
    <source>
        <dbReference type="ARBA" id="ARBA00017099"/>
    </source>
</evidence>
<dbReference type="GO" id="GO:0008831">
    <property type="term" value="F:dTDP-4-dehydrorhamnose reductase activity"/>
    <property type="evidence" value="ECO:0007669"/>
    <property type="project" value="UniProtKB-EC"/>
</dbReference>
<dbReference type="Proteomes" id="UP000466586">
    <property type="component" value="Unassembled WGS sequence"/>
</dbReference>
<accession>A0A7K1Y9F9</accession>
<comment type="catalytic activity">
    <reaction evidence="5">
        <text>dTDP-beta-L-rhamnose + NADP(+) = dTDP-4-dehydro-beta-L-rhamnose + NADPH + H(+)</text>
        <dbReference type="Rhea" id="RHEA:21796"/>
        <dbReference type="ChEBI" id="CHEBI:15378"/>
        <dbReference type="ChEBI" id="CHEBI:57510"/>
        <dbReference type="ChEBI" id="CHEBI:57783"/>
        <dbReference type="ChEBI" id="CHEBI:58349"/>
        <dbReference type="ChEBI" id="CHEBI:62830"/>
        <dbReference type="EC" id="1.1.1.133"/>
    </reaction>
</comment>
<dbReference type="PANTHER" id="PTHR10491:SF4">
    <property type="entry name" value="METHIONINE ADENOSYLTRANSFERASE 2 SUBUNIT BETA"/>
    <property type="match status" value="1"/>
</dbReference>
<evidence type="ECO:0000256" key="1">
    <source>
        <dbReference type="ARBA" id="ARBA00004781"/>
    </source>
</evidence>
<dbReference type="Gene3D" id="3.40.50.720">
    <property type="entry name" value="NAD(P)-binding Rossmann-like Domain"/>
    <property type="match status" value="1"/>
</dbReference>
<dbReference type="RefSeq" id="WP_160843930.1">
    <property type="nucleotide sequence ID" value="NZ_WVHT01000003.1"/>
</dbReference>
<keyword evidence="6" id="KW-0521">NADP</keyword>
<dbReference type="InterPro" id="IPR005913">
    <property type="entry name" value="dTDP_dehydrorham_reduct"/>
</dbReference>
<dbReference type="InterPro" id="IPR029903">
    <property type="entry name" value="RmlD-like-bd"/>
</dbReference>
<dbReference type="PANTHER" id="PTHR10491">
    <property type="entry name" value="DTDP-4-DEHYDRORHAMNOSE REDUCTASE"/>
    <property type="match status" value="1"/>
</dbReference>
<evidence type="ECO:0000256" key="6">
    <source>
        <dbReference type="RuleBase" id="RU364082"/>
    </source>
</evidence>
<comment type="caution">
    <text evidence="8">The sequence shown here is derived from an EMBL/GenBank/DDBJ whole genome shotgun (WGS) entry which is preliminary data.</text>
</comment>
<gene>
    <name evidence="8" type="ORF">GS399_07120</name>
</gene>
<keyword evidence="9" id="KW-1185">Reference proteome</keyword>
<comment type="pathway">
    <text evidence="1 6">Carbohydrate biosynthesis; dTDP-L-rhamnose biosynthesis.</text>
</comment>
<dbReference type="AlphaFoldDB" id="A0A7K1Y9F9"/>
<keyword evidence="6" id="KW-0560">Oxidoreductase</keyword>
<evidence type="ECO:0000256" key="2">
    <source>
        <dbReference type="ARBA" id="ARBA00010944"/>
    </source>
</evidence>
<reference evidence="8 9" key="1">
    <citation type="submission" date="2019-11" db="EMBL/GenBank/DDBJ databases">
        <title>Pedobacter sp. HMF7647 Genome sequencing and assembly.</title>
        <authorList>
            <person name="Kang H."/>
            <person name="Kim H."/>
            <person name="Joh K."/>
        </authorList>
    </citation>
    <scope>NUCLEOTIDE SEQUENCE [LARGE SCALE GENOMIC DNA]</scope>
    <source>
        <strain evidence="8 9">HMF7647</strain>
    </source>
</reference>
<dbReference type="InterPro" id="IPR036291">
    <property type="entry name" value="NAD(P)-bd_dom_sf"/>
</dbReference>
<dbReference type="SUPFAM" id="SSF51735">
    <property type="entry name" value="NAD(P)-binding Rossmann-fold domains"/>
    <property type="match status" value="1"/>
</dbReference>
<proteinExistence type="inferred from homology"/>
<protein>
    <recommendedName>
        <fullName evidence="4 6">dTDP-4-dehydrorhamnose reductase</fullName>
        <ecNumber evidence="3 6">1.1.1.133</ecNumber>
    </recommendedName>
</protein>
<dbReference type="GO" id="GO:0005829">
    <property type="term" value="C:cytosol"/>
    <property type="evidence" value="ECO:0007669"/>
    <property type="project" value="TreeGrafter"/>
</dbReference>
<evidence type="ECO:0000259" key="7">
    <source>
        <dbReference type="Pfam" id="PF04321"/>
    </source>
</evidence>
<sequence>MKKVLVTGSNGLLGQKITEHILKTQDFELLATSKGANRFPVKTGYSYCELDISDDKQLKSVIEDLNPDVIINTAAVTNVDKAESDKEQCRKLNINAVESLVSICENLNIHLIHLSTDFVFDGQNGPYDEDADANPLSYYGQSKFEAEEILKASSCQWTIIRTILVYGIVPDMSRTNIVLWAKSSLEDGRSIKVVNDQWRMPTLAEDLANACLYAAQNGITGLYNVSGKDSMSIVEIVYAVADYWNLDKSLITPVSSETLNQEAKRPARTGFILDKAIDQLNYRPHSFEEGLEVVEQQLLSLKNSDIIN</sequence>
<dbReference type="Pfam" id="PF04321">
    <property type="entry name" value="RmlD_sub_bind"/>
    <property type="match status" value="1"/>
</dbReference>
<evidence type="ECO:0000256" key="3">
    <source>
        <dbReference type="ARBA" id="ARBA00012929"/>
    </source>
</evidence>
<comment type="function">
    <text evidence="6">Catalyzes the reduction of dTDP-6-deoxy-L-lyxo-4-hexulose to yield dTDP-L-rhamnose.</text>
</comment>
<feature type="domain" description="RmlD-like substrate binding" evidence="7">
    <location>
        <begin position="3"/>
        <end position="295"/>
    </location>
</feature>
<evidence type="ECO:0000256" key="5">
    <source>
        <dbReference type="ARBA" id="ARBA00048200"/>
    </source>
</evidence>